<sequence length="537" mass="62659">MENIDIKSNMESISTPDVLNIPNANDNNYKYIDGVCIYTDPNSKKEYTWNKEKNKWIEKGFENYEYDEIHKTYKYVNKETNISYIWDQNLNKWEVEIKPIKETISLIEEKDLNDDYDGEEFDDDDEKVTRSVKRQDMSKGKYGHDGITQTYTDPADGTVYIWDREKNAWFPKIDDDFLAHYQLSYGFNSIENTSESGNNTNINKVNSKIAEIQTIVNQFECGSIIPIEKAEPEKKKLSQPSEPNWFEIDEEHNTKVYVSNLPLDITEQEFIDLMQKCGLIMKDIDNGRMKIKLYTERGTDILKGDALCTYIKKESVDLALKLLDGYKFREKEICVEKAKFTMRGEKYDPSLKPKKKKRKDKEKIKKIQEKLFDWRPDKMRGERGKHESVVIVKNLFEKETFDNDVSLLLEYQRDLREECSKCGVVKKVIVYDRHPEGVAQINFKEPDAADAAVQLLNNRWFGQRKIIAETWDGKTKYKVIETPEETEERLKKWEAYLVATGSTEKNDAHESDSDSVKTKSGGESDDETPSTNQTLNN</sequence>
<keyword evidence="2" id="KW-0507">mRNA processing</keyword>
<dbReference type="PANTHER" id="PTHR15608">
    <property type="entry name" value="SPLICING FACTOR U2AF-ASSOCIATED PROTEIN 2"/>
    <property type="match status" value="1"/>
</dbReference>
<dbReference type="InterPro" id="IPR000504">
    <property type="entry name" value="RRM_dom"/>
</dbReference>
<dbReference type="InterPro" id="IPR012677">
    <property type="entry name" value="Nucleotide-bd_a/b_plait_sf"/>
</dbReference>
<reference evidence="9 10" key="1">
    <citation type="submission" date="2019-08" db="EMBL/GenBank/DDBJ databases">
        <authorList>
            <person name="Alioto T."/>
            <person name="Alioto T."/>
            <person name="Gomez Garrido J."/>
        </authorList>
    </citation>
    <scope>NUCLEOTIDE SEQUENCE [LARGE SCALE GENOMIC DNA]</scope>
</reference>
<dbReference type="GO" id="GO:0005686">
    <property type="term" value="C:U2 snRNP"/>
    <property type="evidence" value="ECO:0007669"/>
    <property type="project" value="TreeGrafter"/>
</dbReference>
<keyword evidence="4 6" id="KW-0694">RNA-binding</keyword>
<evidence type="ECO:0000256" key="1">
    <source>
        <dbReference type="ARBA" id="ARBA00007747"/>
    </source>
</evidence>
<evidence type="ECO:0000256" key="3">
    <source>
        <dbReference type="ARBA" id="ARBA00022737"/>
    </source>
</evidence>
<feature type="compositionally biased region" description="Basic and acidic residues" evidence="7">
    <location>
        <begin position="504"/>
        <end position="522"/>
    </location>
</feature>
<protein>
    <submittedName>
        <fullName evidence="9">TatSF1-like, RNA recognition motif 1,RNA recognition motif domain</fullName>
    </submittedName>
</protein>
<dbReference type="PROSITE" id="PS50102">
    <property type="entry name" value="RRM"/>
    <property type="match status" value="2"/>
</dbReference>
<dbReference type="Proteomes" id="UP000325440">
    <property type="component" value="Unassembled WGS sequence"/>
</dbReference>
<name>A0A5E4N9H5_9HEMI</name>
<dbReference type="SUPFAM" id="SSF54928">
    <property type="entry name" value="RNA-binding domain, RBD"/>
    <property type="match status" value="2"/>
</dbReference>
<evidence type="ECO:0000259" key="8">
    <source>
        <dbReference type="PROSITE" id="PS50102"/>
    </source>
</evidence>
<evidence type="ECO:0000256" key="7">
    <source>
        <dbReference type="SAM" id="MobiDB-lite"/>
    </source>
</evidence>
<dbReference type="CDD" id="cd12281">
    <property type="entry name" value="RRM1_TatSF1_like"/>
    <property type="match status" value="1"/>
</dbReference>
<dbReference type="FunFam" id="3.30.70.330:FF:000105">
    <property type="entry name" value="HIV Tat-specific factor 1 homolog"/>
    <property type="match status" value="1"/>
</dbReference>
<dbReference type="GO" id="GO:0000398">
    <property type="term" value="P:mRNA splicing, via spliceosome"/>
    <property type="evidence" value="ECO:0007669"/>
    <property type="project" value="InterPro"/>
</dbReference>
<dbReference type="InterPro" id="IPR034393">
    <property type="entry name" value="TatSF1-like"/>
</dbReference>
<proteinExistence type="inferred from homology"/>
<dbReference type="EMBL" id="CABPRJ010001465">
    <property type="protein sequence ID" value="VVC38223.1"/>
    <property type="molecule type" value="Genomic_DNA"/>
</dbReference>
<dbReference type="SMART" id="SM00360">
    <property type="entry name" value="RRM"/>
    <property type="match status" value="2"/>
</dbReference>
<evidence type="ECO:0000256" key="4">
    <source>
        <dbReference type="ARBA" id="ARBA00022884"/>
    </source>
</evidence>
<accession>A0A5E4N9H5</accession>
<feature type="region of interest" description="Disordered" evidence="7">
    <location>
        <begin position="501"/>
        <end position="537"/>
    </location>
</feature>
<keyword evidence="10" id="KW-1185">Reference proteome</keyword>
<evidence type="ECO:0000256" key="6">
    <source>
        <dbReference type="PROSITE-ProRule" id="PRU00176"/>
    </source>
</evidence>
<dbReference type="GO" id="GO:0003723">
    <property type="term" value="F:RNA binding"/>
    <property type="evidence" value="ECO:0007669"/>
    <property type="project" value="UniProtKB-UniRule"/>
</dbReference>
<organism evidence="9 10">
    <name type="scientific">Cinara cedri</name>
    <dbReference type="NCBI Taxonomy" id="506608"/>
    <lineage>
        <taxon>Eukaryota</taxon>
        <taxon>Metazoa</taxon>
        <taxon>Ecdysozoa</taxon>
        <taxon>Arthropoda</taxon>
        <taxon>Hexapoda</taxon>
        <taxon>Insecta</taxon>
        <taxon>Pterygota</taxon>
        <taxon>Neoptera</taxon>
        <taxon>Paraneoptera</taxon>
        <taxon>Hemiptera</taxon>
        <taxon>Sternorrhyncha</taxon>
        <taxon>Aphidomorpha</taxon>
        <taxon>Aphidoidea</taxon>
        <taxon>Aphididae</taxon>
        <taxon>Lachninae</taxon>
        <taxon>Cinara</taxon>
    </lineage>
</organism>
<gene>
    <name evidence="9" type="ORF">CINCED_3A001769</name>
</gene>
<dbReference type="InterPro" id="IPR035979">
    <property type="entry name" value="RBD_domain_sf"/>
</dbReference>
<evidence type="ECO:0000256" key="5">
    <source>
        <dbReference type="ARBA" id="ARBA00023187"/>
    </source>
</evidence>
<dbReference type="PANTHER" id="PTHR15608:SF0">
    <property type="entry name" value="HIV TAT-SPECIFIC FACTOR 1"/>
    <property type="match status" value="1"/>
</dbReference>
<dbReference type="CDD" id="cd12282">
    <property type="entry name" value="RRM2_TatSF1_like"/>
    <property type="match status" value="1"/>
</dbReference>
<dbReference type="Gene3D" id="3.30.70.330">
    <property type="match status" value="2"/>
</dbReference>
<dbReference type="Pfam" id="PF00076">
    <property type="entry name" value="RRM_1"/>
    <property type="match status" value="2"/>
</dbReference>
<dbReference type="InterPro" id="IPR034392">
    <property type="entry name" value="TatSF1-like_RRM1"/>
</dbReference>
<keyword evidence="5" id="KW-0508">mRNA splicing</keyword>
<dbReference type="GO" id="GO:0005684">
    <property type="term" value="C:U2-type spliceosomal complex"/>
    <property type="evidence" value="ECO:0007669"/>
    <property type="project" value="TreeGrafter"/>
</dbReference>
<evidence type="ECO:0000256" key="2">
    <source>
        <dbReference type="ARBA" id="ARBA00022664"/>
    </source>
</evidence>
<feature type="domain" description="RRM" evidence="8">
    <location>
        <begin position="388"/>
        <end position="473"/>
    </location>
</feature>
<evidence type="ECO:0000313" key="9">
    <source>
        <dbReference type="EMBL" id="VVC38223.1"/>
    </source>
</evidence>
<dbReference type="AlphaFoldDB" id="A0A5E4N9H5"/>
<keyword evidence="3" id="KW-0677">Repeat</keyword>
<comment type="similarity">
    <text evidence="1">Belongs to the HTATSF1 family.</text>
</comment>
<feature type="domain" description="RRM" evidence="8">
    <location>
        <begin position="254"/>
        <end position="340"/>
    </location>
</feature>
<evidence type="ECO:0000313" key="10">
    <source>
        <dbReference type="Proteomes" id="UP000325440"/>
    </source>
</evidence>
<dbReference type="OrthoDB" id="10258585at2759"/>